<sequence>MYESYFRLSGKPFQLNPDPAFYYGSRGHRRAMAYLDYGLHQSEGFIVITGEVGAGKTTLTRSLLERLDPAKVVAAHLVSTHIDADDMLRMVAAAFGLPFRSLDKAGLLLALETFLVSTTAAGKRALLIVDEAQNLTPAAVEELRMLSNFQLEDHALLQSFLVGQPEFRDIMQSPRMRQLRQRVIASYHLGPLDAGETQAYIEHRLHHVGWRDDPLFSPEALRAIYAATGGIPRRINTLCDRLLLAAFLAERHRVGEDDVREVVEEMQREMAAPDAARGEGGNGQMQGALAGFDPRTLDPARLRVAPELARQVEALAAGTDLQRIEARLTRLEQSVSATLNVLNQLLRAARADAARPQDAERGERHER</sequence>
<dbReference type="InterPro" id="IPR049945">
    <property type="entry name" value="AAA_22"/>
</dbReference>
<dbReference type="SUPFAM" id="SSF52540">
    <property type="entry name" value="P-loop containing nucleoside triphosphate hydrolases"/>
    <property type="match status" value="1"/>
</dbReference>
<dbReference type="Proteomes" id="UP000308430">
    <property type="component" value="Unassembled WGS sequence"/>
</dbReference>
<dbReference type="InterPro" id="IPR027417">
    <property type="entry name" value="P-loop_NTPase"/>
</dbReference>
<dbReference type="InterPro" id="IPR003593">
    <property type="entry name" value="AAA+_ATPase"/>
</dbReference>
<keyword evidence="3" id="KW-1185">Reference proteome</keyword>
<dbReference type="RefSeq" id="WP_136348824.1">
    <property type="nucleotide sequence ID" value="NZ_SSOC01000005.1"/>
</dbReference>
<proteinExistence type="predicted"/>
<dbReference type="EMBL" id="SSOC01000005">
    <property type="protein sequence ID" value="THF63663.1"/>
    <property type="molecule type" value="Genomic_DNA"/>
</dbReference>
<dbReference type="PANTHER" id="PTHR35894">
    <property type="entry name" value="GENERAL SECRETION PATHWAY PROTEIN A-RELATED"/>
    <property type="match status" value="1"/>
</dbReference>
<dbReference type="InterPro" id="IPR052026">
    <property type="entry name" value="ExeA_AAA_ATPase_DNA-bind"/>
</dbReference>
<name>A0A4V3WBL4_9RHOO</name>
<accession>A0A4V3WBL4</accession>
<gene>
    <name evidence="2" type="ORF">E6C76_13820</name>
</gene>
<dbReference type="InterPro" id="IPR017466">
    <property type="entry name" value="XrtA-assoc_ATPase-like"/>
</dbReference>
<evidence type="ECO:0000313" key="3">
    <source>
        <dbReference type="Proteomes" id="UP000308430"/>
    </source>
</evidence>
<dbReference type="PANTHER" id="PTHR35894:SF1">
    <property type="entry name" value="PHOSPHORIBULOKINASE _ URIDINE KINASE FAMILY"/>
    <property type="match status" value="1"/>
</dbReference>
<feature type="domain" description="AAA+ ATPase" evidence="1">
    <location>
        <begin position="42"/>
        <end position="212"/>
    </location>
</feature>
<dbReference type="GO" id="GO:0016887">
    <property type="term" value="F:ATP hydrolysis activity"/>
    <property type="evidence" value="ECO:0007669"/>
    <property type="project" value="InterPro"/>
</dbReference>
<organism evidence="2 3">
    <name type="scientific">Pseudothauera nasutitermitis</name>
    <dbReference type="NCBI Taxonomy" id="2565930"/>
    <lineage>
        <taxon>Bacteria</taxon>
        <taxon>Pseudomonadati</taxon>
        <taxon>Pseudomonadota</taxon>
        <taxon>Betaproteobacteria</taxon>
        <taxon>Rhodocyclales</taxon>
        <taxon>Zoogloeaceae</taxon>
        <taxon>Pseudothauera</taxon>
    </lineage>
</organism>
<reference evidence="2 3" key="1">
    <citation type="submission" date="2019-04" db="EMBL/GenBank/DDBJ databases">
        <title>Azoarcus nasutitermitis sp. nov. isolated from termite nest.</title>
        <authorList>
            <person name="Lin S.-Y."/>
            <person name="Hameed A."/>
            <person name="Hsu Y.-H."/>
            <person name="Young C.-C."/>
        </authorList>
    </citation>
    <scope>NUCLEOTIDE SEQUENCE [LARGE SCALE GENOMIC DNA]</scope>
    <source>
        <strain evidence="2 3">CC-YHH838</strain>
    </source>
</reference>
<protein>
    <submittedName>
        <fullName evidence="2">ATPase</fullName>
    </submittedName>
</protein>
<evidence type="ECO:0000259" key="1">
    <source>
        <dbReference type="SMART" id="SM00382"/>
    </source>
</evidence>
<dbReference type="Pfam" id="PF13401">
    <property type="entry name" value="AAA_22"/>
    <property type="match status" value="1"/>
</dbReference>
<dbReference type="AlphaFoldDB" id="A0A4V3WBL4"/>
<dbReference type="NCBIfam" id="TIGR03015">
    <property type="entry name" value="pepcterm_ATPase"/>
    <property type="match status" value="1"/>
</dbReference>
<dbReference type="Gene3D" id="3.40.50.300">
    <property type="entry name" value="P-loop containing nucleotide triphosphate hydrolases"/>
    <property type="match status" value="1"/>
</dbReference>
<dbReference type="OrthoDB" id="9783370at2"/>
<comment type="caution">
    <text evidence="2">The sequence shown here is derived from an EMBL/GenBank/DDBJ whole genome shotgun (WGS) entry which is preliminary data.</text>
</comment>
<evidence type="ECO:0000313" key="2">
    <source>
        <dbReference type="EMBL" id="THF63663.1"/>
    </source>
</evidence>
<dbReference type="SMART" id="SM00382">
    <property type="entry name" value="AAA"/>
    <property type="match status" value="1"/>
</dbReference>